<gene>
    <name evidence="2" type="ORF">M091_1071</name>
</gene>
<keyword evidence="1" id="KW-0812">Transmembrane</keyword>
<proteinExistence type="predicted"/>
<reference evidence="2 3" key="1">
    <citation type="submission" date="2014-04" db="EMBL/GenBank/DDBJ databases">
        <authorList>
            <person name="Sears C."/>
            <person name="Carroll K."/>
            <person name="Sack B.R."/>
            <person name="Qadri F."/>
            <person name="Myers L.L."/>
            <person name="Chung G.-T."/>
            <person name="Escheverria P."/>
            <person name="Fraser C.M."/>
            <person name="Sadzewicz L."/>
            <person name="Shefchek K.A."/>
            <person name="Tallon L."/>
            <person name="Das S.P."/>
            <person name="Daugherty S."/>
            <person name="Mongodin E.F."/>
        </authorList>
    </citation>
    <scope>NUCLEOTIDE SEQUENCE [LARGE SCALE GENOMIC DNA]</scope>
    <source>
        <strain evidence="2 3">3776 D15 i</strain>
    </source>
</reference>
<evidence type="ECO:0000313" key="3">
    <source>
        <dbReference type="Proteomes" id="UP000027850"/>
    </source>
</evidence>
<comment type="caution">
    <text evidence="2">The sequence shown here is derived from an EMBL/GenBank/DDBJ whole genome shotgun (WGS) entry which is preliminary data.</text>
</comment>
<protein>
    <submittedName>
        <fullName evidence="2">Uncharacterized protein</fullName>
    </submittedName>
</protein>
<organism evidence="2 3">
    <name type="scientific">Parabacteroides distasonis str. 3776 D15 i</name>
    <dbReference type="NCBI Taxonomy" id="1339342"/>
    <lineage>
        <taxon>Bacteria</taxon>
        <taxon>Pseudomonadati</taxon>
        <taxon>Bacteroidota</taxon>
        <taxon>Bacteroidia</taxon>
        <taxon>Bacteroidales</taxon>
        <taxon>Tannerellaceae</taxon>
        <taxon>Parabacteroides</taxon>
    </lineage>
</organism>
<accession>A0AB34LEG2</accession>
<dbReference type="Proteomes" id="UP000027850">
    <property type="component" value="Unassembled WGS sequence"/>
</dbReference>
<keyword evidence="1" id="KW-0472">Membrane</keyword>
<dbReference type="EMBL" id="JNHK01000089">
    <property type="protein sequence ID" value="KDS37030.1"/>
    <property type="molecule type" value="Genomic_DNA"/>
</dbReference>
<keyword evidence="1" id="KW-1133">Transmembrane helix</keyword>
<dbReference type="AlphaFoldDB" id="A0AB34LEG2"/>
<evidence type="ECO:0000313" key="2">
    <source>
        <dbReference type="EMBL" id="KDS37030.1"/>
    </source>
</evidence>
<feature type="transmembrane region" description="Helical" evidence="1">
    <location>
        <begin position="6"/>
        <end position="30"/>
    </location>
</feature>
<sequence length="38" mass="4449">MDGVRFFYLCVYKISSLFCNRFVIAHVLLIKANNLLNL</sequence>
<name>A0AB34LEG2_PARDI</name>
<evidence type="ECO:0000256" key="1">
    <source>
        <dbReference type="SAM" id="Phobius"/>
    </source>
</evidence>